<comment type="caution">
    <text evidence="4">The sequence shown here is derived from an EMBL/GenBank/DDBJ whole genome shotgun (WGS) entry which is preliminary data.</text>
</comment>
<feature type="region of interest" description="Disordered" evidence="3">
    <location>
        <begin position="105"/>
        <end position="175"/>
    </location>
</feature>
<accession>A0ABN9XL57</accession>
<gene>
    <name evidence="4" type="ORF">PCOR1329_LOCUS77648</name>
</gene>
<feature type="region of interest" description="Disordered" evidence="3">
    <location>
        <begin position="30"/>
        <end position="52"/>
    </location>
</feature>
<organism evidence="4 5">
    <name type="scientific">Prorocentrum cordatum</name>
    <dbReference type="NCBI Taxonomy" id="2364126"/>
    <lineage>
        <taxon>Eukaryota</taxon>
        <taxon>Sar</taxon>
        <taxon>Alveolata</taxon>
        <taxon>Dinophyceae</taxon>
        <taxon>Prorocentrales</taxon>
        <taxon>Prorocentraceae</taxon>
        <taxon>Prorocentrum</taxon>
    </lineage>
</organism>
<feature type="compositionally biased region" description="Basic residues" evidence="3">
    <location>
        <begin position="30"/>
        <end position="39"/>
    </location>
</feature>
<dbReference type="PANTHER" id="PTHR46344:SF27">
    <property type="entry name" value="KELCH REPEAT SUPERFAMILY PROTEIN"/>
    <property type="match status" value="1"/>
</dbReference>
<keyword evidence="1" id="KW-0880">Kelch repeat</keyword>
<evidence type="ECO:0000313" key="4">
    <source>
        <dbReference type="EMBL" id="CAK0900351.1"/>
    </source>
</evidence>
<evidence type="ECO:0000313" key="5">
    <source>
        <dbReference type="Proteomes" id="UP001189429"/>
    </source>
</evidence>
<dbReference type="Gene3D" id="2.120.10.80">
    <property type="entry name" value="Kelch-type beta propeller"/>
    <property type="match status" value="1"/>
</dbReference>
<evidence type="ECO:0000256" key="1">
    <source>
        <dbReference type="ARBA" id="ARBA00022441"/>
    </source>
</evidence>
<dbReference type="SMART" id="SM00612">
    <property type="entry name" value="Kelch"/>
    <property type="match status" value="3"/>
</dbReference>
<protein>
    <submittedName>
        <fullName evidence="4">Uncharacterized protein</fullName>
    </submittedName>
</protein>
<dbReference type="PANTHER" id="PTHR46344">
    <property type="entry name" value="OS02G0202900 PROTEIN"/>
    <property type="match status" value="1"/>
</dbReference>
<keyword evidence="5" id="KW-1185">Reference proteome</keyword>
<sequence length="323" mass="33483">MAVAFKNYNLCLRWMVRALTIYGGTGRCPTKPRVKRTRRAPPPEEDTGDTPSHLRHVFVKVPGRRIFRCGYCKLGAKTAVRVGRLEVLSCPARLRASAATLGLEASELPEDPRPGPLGPALAVGSSMGSDASPSASASLRDAEAGRDVQLPSEVAVAGDDTAMGETSRQGLDETEAASTAVERYDPEAAAWETLAPIAVGRLVASLAAIEGCLYVCGGSGAAPAGSDEAEGAEEAGAEPLRHCARFDPEANGGLGEWQDLPPLADARCSAGAAVLGGALYVCGGEGADGSALAGAERFDPRAGAWERLPAMRRARSFPSVEAL</sequence>
<feature type="compositionally biased region" description="Low complexity" evidence="3">
    <location>
        <begin position="125"/>
        <end position="138"/>
    </location>
</feature>
<keyword evidence="2" id="KW-0677">Repeat</keyword>
<dbReference type="Proteomes" id="UP001189429">
    <property type="component" value="Unassembled WGS sequence"/>
</dbReference>
<dbReference type="EMBL" id="CAUYUJ010020762">
    <property type="protein sequence ID" value="CAK0900351.1"/>
    <property type="molecule type" value="Genomic_DNA"/>
</dbReference>
<evidence type="ECO:0000256" key="2">
    <source>
        <dbReference type="ARBA" id="ARBA00022737"/>
    </source>
</evidence>
<dbReference type="SUPFAM" id="SSF117281">
    <property type="entry name" value="Kelch motif"/>
    <property type="match status" value="1"/>
</dbReference>
<dbReference type="InterPro" id="IPR015915">
    <property type="entry name" value="Kelch-typ_b-propeller"/>
</dbReference>
<dbReference type="Pfam" id="PF01344">
    <property type="entry name" value="Kelch_1"/>
    <property type="match status" value="1"/>
</dbReference>
<proteinExistence type="predicted"/>
<reference evidence="4" key="1">
    <citation type="submission" date="2023-10" db="EMBL/GenBank/DDBJ databases">
        <authorList>
            <person name="Chen Y."/>
            <person name="Shah S."/>
            <person name="Dougan E. K."/>
            <person name="Thang M."/>
            <person name="Chan C."/>
        </authorList>
    </citation>
    <scope>NUCLEOTIDE SEQUENCE [LARGE SCALE GENOMIC DNA]</scope>
</reference>
<evidence type="ECO:0000256" key="3">
    <source>
        <dbReference type="SAM" id="MobiDB-lite"/>
    </source>
</evidence>
<name>A0ABN9XL57_9DINO</name>
<dbReference type="InterPro" id="IPR006652">
    <property type="entry name" value="Kelch_1"/>
</dbReference>